<dbReference type="PANTHER" id="PTHR42870:SF1">
    <property type="entry name" value="NON-SPECIFIC LIPID-TRANSFER PROTEIN-LIKE 2"/>
    <property type="match status" value="1"/>
</dbReference>
<accession>A0A3B0TGA2</accession>
<protein>
    <recommendedName>
        <fullName evidence="1">Thiolase C-terminal domain-containing protein</fullName>
    </recommendedName>
</protein>
<evidence type="ECO:0000259" key="1">
    <source>
        <dbReference type="Pfam" id="PF22691"/>
    </source>
</evidence>
<gene>
    <name evidence="2" type="ORF">MNBD_ACTINO01-802</name>
</gene>
<dbReference type="Pfam" id="PF22691">
    <property type="entry name" value="Thiolase_C_1"/>
    <property type="match status" value="1"/>
</dbReference>
<dbReference type="InterPro" id="IPR016039">
    <property type="entry name" value="Thiolase-like"/>
</dbReference>
<sequence length="214" mass="22653">AQNPLAHFRKEITVEDVLESRPIADPLRLHDCSPVTDGSAAVILMSDKAMKQYGNGRSIRLAASTLRSGSVDVEPTSMTYEPLTWATAKEAYEKAGIGPEDVDFAEVHDCFSIAEVLRVEGLGLFEQGSYPWAVERGEANIGGRLPINPSGGLIGKGHPLGGTGVAQVVELVRQLRGEAGVRQIEGARIGVAHCRGGKAVGIEGAACTVQILVR</sequence>
<dbReference type="InterPro" id="IPR055140">
    <property type="entry name" value="Thiolase_C_2"/>
</dbReference>
<dbReference type="CDD" id="cd00829">
    <property type="entry name" value="SCP-x_thiolase"/>
    <property type="match status" value="1"/>
</dbReference>
<organism evidence="2">
    <name type="scientific">hydrothermal vent metagenome</name>
    <dbReference type="NCBI Taxonomy" id="652676"/>
    <lineage>
        <taxon>unclassified sequences</taxon>
        <taxon>metagenomes</taxon>
        <taxon>ecological metagenomes</taxon>
    </lineage>
</organism>
<reference evidence="2" key="1">
    <citation type="submission" date="2018-06" db="EMBL/GenBank/DDBJ databases">
        <authorList>
            <person name="Zhirakovskaya E."/>
        </authorList>
    </citation>
    <scope>NUCLEOTIDE SEQUENCE</scope>
</reference>
<proteinExistence type="predicted"/>
<evidence type="ECO:0000313" key="2">
    <source>
        <dbReference type="EMBL" id="VAW07774.1"/>
    </source>
</evidence>
<feature type="non-terminal residue" evidence="2">
    <location>
        <position position="1"/>
    </location>
</feature>
<dbReference type="GO" id="GO:0016746">
    <property type="term" value="F:acyltransferase activity"/>
    <property type="evidence" value="ECO:0007669"/>
    <property type="project" value="InterPro"/>
</dbReference>
<dbReference type="Gene3D" id="3.40.47.10">
    <property type="match status" value="1"/>
</dbReference>
<dbReference type="AlphaFoldDB" id="A0A3B0TGA2"/>
<feature type="domain" description="Thiolase C-terminal" evidence="1">
    <location>
        <begin position="86"/>
        <end position="198"/>
    </location>
</feature>
<dbReference type="SUPFAM" id="SSF53901">
    <property type="entry name" value="Thiolase-like"/>
    <property type="match status" value="2"/>
</dbReference>
<name>A0A3B0TGA2_9ZZZZ</name>
<dbReference type="PANTHER" id="PTHR42870">
    <property type="entry name" value="ACETYL-COA C-ACETYLTRANSFERASE"/>
    <property type="match status" value="1"/>
</dbReference>
<dbReference type="EMBL" id="UOEI01000545">
    <property type="protein sequence ID" value="VAW07774.1"/>
    <property type="molecule type" value="Genomic_DNA"/>
</dbReference>